<geneLocation type="plasmid" evidence="3">
    <name>pedy32-46i</name>
</geneLocation>
<organism evidence="2 3">
    <name type="scientific">Euzebya pacifica</name>
    <dbReference type="NCBI Taxonomy" id="1608957"/>
    <lineage>
        <taxon>Bacteria</taxon>
        <taxon>Bacillati</taxon>
        <taxon>Actinomycetota</taxon>
        <taxon>Nitriliruptoria</taxon>
        <taxon>Euzebyales</taxon>
    </lineage>
</organism>
<sequence length="190" mass="20350">MTGTPRRDDGFTLVELLVVMSLSMIIGTIVVSSVIRSMQASVAATARIEALNNLEVGMERISRQIRAADPIMSATDDSITVTTYDDTSRAIYAYALTPDRTQLDVTVTRFADFTSTTPVSTGTTPLLFDLDPTAAAPFVYTNAAGTTWPTDGSQPAADIVAVRFGFTRLLPRDGGTVDLTSSVYLRNTLG</sequence>
<dbReference type="Proteomes" id="UP000264006">
    <property type="component" value="Plasmid pEDY32-46I"/>
</dbReference>
<evidence type="ECO:0000256" key="1">
    <source>
        <dbReference type="SAM" id="Phobius"/>
    </source>
</evidence>
<proteinExistence type="predicted"/>
<keyword evidence="1" id="KW-0472">Membrane</keyword>
<keyword evidence="1" id="KW-0812">Transmembrane</keyword>
<dbReference type="InterPro" id="IPR012902">
    <property type="entry name" value="N_methyl_site"/>
</dbReference>
<reference evidence="2 3" key="1">
    <citation type="submission" date="2018-09" db="EMBL/GenBank/DDBJ databases">
        <title>Complete genome sequence of Euzebya sp. DY32-46 isolated from seawater of Pacific Ocean.</title>
        <authorList>
            <person name="Xu L."/>
            <person name="Wu Y.-H."/>
            <person name="Xu X.-W."/>
        </authorList>
    </citation>
    <scope>NUCLEOTIDE SEQUENCE [LARGE SCALE GENOMIC DNA]</scope>
    <source>
        <strain evidence="2 3">DY32-46</strain>
        <plasmid evidence="3">pedy32-46i</plasmid>
    </source>
</reference>
<keyword evidence="3" id="KW-1185">Reference proteome</keyword>
<dbReference type="InterPro" id="IPR045584">
    <property type="entry name" value="Pilin-like"/>
</dbReference>
<feature type="transmembrane region" description="Helical" evidence="1">
    <location>
        <begin position="12"/>
        <end position="35"/>
    </location>
</feature>
<gene>
    <name evidence="2" type="ORF">DVS28_b0113</name>
</gene>
<protein>
    <recommendedName>
        <fullName evidence="4">Prepilin-type N-terminal cleavage/methylation domain-containing protein</fullName>
    </recommendedName>
</protein>
<dbReference type="KEGG" id="euz:DVS28_b0113"/>
<keyword evidence="1" id="KW-1133">Transmembrane helix</keyword>
<dbReference type="AlphaFoldDB" id="A0A346Y5Y6"/>
<dbReference type="Pfam" id="PF07963">
    <property type="entry name" value="N_methyl"/>
    <property type="match status" value="1"/>
</dbReference>
<dbReference type="RefSeq" id="WP_114594493.1">
    <property type="nucleotide sequence ID" value="NZ_CP031166.1"/>
</dbReference>
<evidence type="ECO:0008006" key="4">
    <source>
        <dbReference type="Google" id="ProtNLM"/>
    </source>
</evidence>
<name>A0A346Y5Y6_9ACTN</name>
<evidence type="ECO:0000313" key="3">
    <source>
        <dbReference type="Proteomes" id="UP000264006"/>
    </source>
</evidence>
<dbReference type="EMBL" id="CP031166">
    <property type="protein sequence ID" value="AXV09883.1"/>
    <property type="molecule type" value="Genomic_DNA"/>
</dbReference>
<keyword evidence="2" id="KW-0614">Plasmid</keyword>
<accession>A0A346Y5Y6</accession>
<dbReference type="SUPFAM" id="SSF54523">
    <property type="entry name" value="Pili subunits"/>
    <property type="match status" value="1"/>
</dbReference>
<evidence type="ECO:0000313" key="2">
    <source>
        <dbReference type="EMBL" id="AXV09883.1"/>
    </source>
</evidence>